<dbReference type="Proteomes" id="UP000664904">
    <property type="component" value="Plasmid unnamed5"/>
</dbReference>
<evidence type="ECO:0000313" key="1">
    <source>
        <dbReference type="EMBL" id="QTH73634.1"/>
    </source>
</evidence>
<evidence type="ECO:0000313" key="2">
    <source>
        <dbReference type="Proteomes" id="UP000664904"/>
    </source>
</evidence>
<dbReference type="AlphaFoldDB" id="A0A975DL36"/>
<protein>
    <submittedName>
        <fullName evidence="1">Uncharacterized protein</fullName>
    </submittedName>
</protein>
<reference evidence="1" key="1">
    <citation type="submission" date="2021-03" db="EMBL/GenBank/DDBJ databases">
        <title>Complete Genome of Pseudoalteromonas xiamenensis STKMTI.2, a new potential marine bacterium producing anti-Vibrio compounds.</title>
        <authorList>
            <person name="Handayani D.P."/>
            <person name="Isnansetyo A."/>
            <person name="Istiqomah I."/>
            <person name="Jumina J."/>
        </authorList>
    </citation>
    <scope>NUCLEOTIDE SEQUENCE</scope>
    <source>
        <strain evidence="1">STKMTI.2</strain>
        <plasmid evidence="1">unnamed5</plasmid>
    </source>
</reference>
<proteinExistence type="predicted"/>
<sequence>MNSVVGTSERGESKSMFARLKDKIIVLSLSLMAIGNWSDTKSMIQEAYVAVVSNFTNVYEYESLAKVNVGSNIDYIYSIFGAPQLIKPSKYDDAVTINYYLDKKYILALLIEDKRVVGYSITGLKADFHPYSLLEKQPIQSPMRLVDRLENLNEFSIDHFNVKYFVLFEDLGKRYLFNQMAYGFVDYQRTKLDESLLVDAYTQANSPEPEDSIASTLSKLVSNETANYVAITEKAMPLLVDSILTQYEYQFYY</sequence>
<gene>
    <name evidence="1" type="ORF">J5O05_19420</name>
</gene>
<dbReference type="InterPro" id="IPR050010">
    <property type="entry name" value="ETEC_3214_dom"/>
</dbReference>
<dbReference type="RefSeq" id="WP_208845272.1">
    <property type="nucleotide sequence ID" value="NZ_CP072135.1"/>
</dbReference>
<geneLocation type="plasmid" evidence="1 2">
    <name>unnamed5</name>
</geneLocation>
<dbReference type="KEGG" id="pxi:J5O05_19420"/>
<keyword evidence="2" id="KW-1185">Reference proteome</keyword>
<accession>A0A975DL36</accession>
<name>A0A975DL36_9GAMM</name>
<keyword evidence="1" id="KW-0614">Plasmid</keyword>
<dbReference type="EMBL" id="CP072135">
    <property type="protein sequence ID" value="QTH73634.1"/>
    <property type="molecule type" value="Genomic_DNA"/>
</dbReference>
<dbReference type="NCBIfam" id="NF043066">
    <property type="entry name" value="ETEC_3214_dom"/>
    <property type="match status" value="1"/>
</dbReference>
<organism evidence="1 2">
    <name type="scientific">Pseudoalteromonas xiamenensis</name>
    <dbReference type="NCBI Taxonomy" id="882626"/>
    <lineage>
        <taxon>Bacteria</taxon>
        <taxon>Pseudomonadati</taxon>
        <taxon>Pseudomonadota</taxon>
        <taxon>Gammaproteobacteria</taxon>
        <taxon>Alteromonadales</taxon>
        <taxon>Pseudoalteromonadaceae</taxon>
        <taxon>Pseudoalteromonas</taxon>
    </lineage>
</organism>